<feature type="transmembrane region" description="Helical" evidence="7">
    <location>
        <begin position="88"/>
        <end position="105"/>
    </location>
</feature>
<comment type="similarity">
    <text evidence="2">Belongs to the TMEM86 family.</text>
</comment>
<feature type="transmembrane region" description="Helical" evidence="7">
    <location>
        <begin position="170"/>
        <end position="190"/>
    </location>
</feature>
<keyword evidence="3 7" id="KW-0812">Transmembrane</keyword>
<evidence type="ECO:0000256" key="1">
    <source>
        <dbReference type="ARBA" id="ARBA00004141"/>
    </source>
</evidence>
<keyword evidence="5 7" id="KW-0472">Membrane</keyword>
<feature type="compositionally biased region" description="Low complexity" evidence="6">
    <location>
        <begin position="1"/>
        <end position="18"/>
    </location>
</feature>
<dbReference type="InterPro" id="IPR012506">
    <property type="entry name" value="TMEM86B-like"/>
</dbReference>
<comment type="caution">
    <text evidence="8">The sequence shown here is derived from an EMBL/GenBank/DDBJ whole genome shotgun (WGS) entry which is preliminary data.</text>
</comment>
<feature type="region of interest" description="Disordered" evidence="6">
    <location>
        <begin position="1"/>
        <end position="20"/>
    </location>
</feature>
<evidence type="ECO:0000256" key="6">
    <source>
        <dbReference type="SAM" id="MobiDB-lite"/>
    </source>
</evidence>
<organism evidence="8 9">
    <name type="scientific">Microbulbifer aestuariivivens</name>
    <dbReference type="NCBI Taxonomy" id="1908308"/>
    <lineage>
        <taxon>Bacteria</taxon>
        <taxon>Pseudomonadati</taxon>
        <taxon>Pseudomonadota</taxon>
        <taxon>Gammaproteobacteria</taxon>
        <taxon>Cellvibrionales</taxon>
        <taxon>Microbulbiferaceae</taxon>
        <taxon>Microbulbifer</taxon>
    </lineage>
</organism>
<dbReference type="PANTHER" id="PTHR31885">
    <property type="entry name" value="GH04784P"/>
    <property type="match status" value="1"/>
</dbReference>
<dbReference type="Proteomes" id="UP001408594">
    <property type="component" value="Unassembled WGS sequence"/>
</dbReference>
<feature type="transmembrane region" description="Helical" evidence="7">
    <location>
        <begin position="197"/>
        <end position="218"/>
    </location>
</feature>
<evidence type="ECO:0000256" key="4">
    <source>
        <dbReference type="ARBA" id="ARBA00022989"/>
    </source>
</evidence>
<dbReference type="RefSeq" id="WP_345550914.1">
    <property type="nucleotide sequence ID" value="NZ_BAABRT010000013.1"/>
</dbReference>
<feature type="transmembrane region" description="Helical" evidence="7">
    <location>
        <begin position="33"/>
        <end position="52"/>
    </location>
</feature>
<dbReference type="Pfam" id="PF07947">
    <property type="entry name" value="YhhN"/>
    <property type="match status" value="1"/>
</dbReference>
<evidence type="ECO:0000313" key="9">
    <source>
        <dbReference type="Proteomes" id="UP001408594"/>
    </source>
</evidence>
<evidence type="ECO:0000313" key="8">
    <source>
        <dbReference type="EMBL" id="GAA5525314.1"/>
    </source>
</evidence>
<evidence type="ECO:0000256" key="5">
    <source>
        <dbReference type="ARBA" id="ARBA00023136"/>
    </source>
</evidence>
<feature type="transmembrane region" description="Helical" evidence="7">
    <location>
        <begin position="224"/>
        <end position="243"/>
    </location>
</feature>
<feature type="transmembrane region" description="Helical" evidence="7">
    <location>
        <begin position="145"/>
        <end position="164"/>
    </location>
</feature>
<evidence type="ECO:0000256" key="3">
    <source>
        <dbReference type="ARBA" id="ARBA00022692"/>
    </source>
</evidence>
<evidence type="ECO:0008006" key="10">
    <source>
        <dbReference type="Google" id="ProtNLM"/>
    </source>
</evidence>
<proteinExistence type="inferred from homology"/>
<keyword evidence="4 7" id="KW-1133">Transmembrane helix</keyword>
<feature type="transmembrane region" description="Helical" evidence="7">
    <location>
        <begin position="64"/>
        <end position="81"/>
    </location>
</feature>
<reference evidence="8 9" key="1">
    <citation type="submission" date="2024-02" db="EMBL/GenBank/DDBJ databases">
        <title>Microbulbifer aestuariivivens NBRC 112533.</title>
        <authorList>
            <person name="Ichikawa N."/>
            <person name="Katano-Makiyama Y."/>
            <person name="Hidaka K."/>
        </authorList>
    </citation>
    <scope>NUCLEOTIDE SEQUENCE [LARGE SCALE GENOMIC DNA]</scope>
    <source>
        <strain evidence="8 9">NBRC 112533</strain>
    </source>
</reference>
<dbReference type="PANTHER" id="PTHR31885:SF6">
    <property type="entry name" value="GH04784P"/>
    <property type="match status" value="1"/>
</dbReference>
<evidence type="ECO:0000256" key="2">
    <source>
        <dbReference type="ARBA" id="ARBA00007375"/>
    </source>
</evidence>
<gene>
    <name evidence="8" type="ORF">Maes01_01880</name>
</gene>
<accession>A0ABP9WQB5</accession>
<feature type="transmembrane region" description="Helical" evidence="7">
    <location>
        <begin position="111"/>
        <end position="133"/>
    </location>
</feature>
<protein>
    <recommendedName>
        <fullName evidence="10">Lysoplasmalogenase</fullName>
    </recommendedName>
</protein>
<evidence type="ECO:0000256" key="7">
    <source>
        <dbReference type="SAM" id="Phobius"/>
    </source>
</evidence>
<comment type="subcellular location">
    <subcellularLocation>
        <location evidence="1">Membrane</location>
        <topology evidence="1">Multi-pass membrane protein</topology>
    </subcellularLocation>
</comment>
<dbReference type="EMBL" id="BAABRT010000013">
    <property type="protein sequence ID" value="GAA5525314.1"/>
    <property type="molecule type" value="Genomic_DNA"/>
</dbReference>
<name>A0ABP9WQB5_9GAMM</name>
<keyword evidence="9" id="KW-1185">Reference proteome</keyword>
<sequence length="248" mass="25794">MTMTSSNSTTNLTTAMNSPANSEIAPKASHGRLVRTLLPAAFALLAAAYLYLDAAGFTGNWMAGLKAAPILILGIMAALMVRGLTRTLTLVALAFSALGDVLLALEFPLQFIAGLGAFLIAQLVYAANFLRGADLPGRERTRRRFAMRALPLLLAASLLGGLLLPAAGDLAPAVLCYLLAISLMALAAAAHRGNSGLLYAGATLFMASDALIAVNRFLLPLPMAGTAIMVSYYAAQLALLYGIGRARA</sequence>